<dbReference type="VEuPathDB" id="AmoebaDB:DDB_G0274491"/>
<dbReference type="InParanoid" id="Q86HP6"/>
<dbReference type="dictyBase" id="DDB_G0274491"/>
<evidence type="ECO:0000256" key="1">
    <source>
        <dbReference type="ARBA" id="ARBA00007073"/>
    </source>
</evidence>
<evidence type="ECO:0000256" key="2">
    <source>
        <dbReference type="SAM" id="MobiDB-lite"/>
    </source>
</evidence>
<dbReference type="KEGG" id="ddi:DDB_G0274491"/>
<dbReference type="OMA" id="DYAIFIM"/>
<dbReference type="eggNOG" id="ENOG502RSS2">
    <property type="taxonomic scope" value="Eukaryota"/>
</dbReference>
<feature type="region of interest" description="Disordered" evidence="2">
    <location>
        <begin position="1"/>
        <end position="24"/>
    </location>
</feature>
<sequence>MSTEKKEDDIILDEDDDYSDEDDENKKVKSADNLLYKYSVDIDYKKEQYAKFIMNSLIVDKEINLNIFRDFKINNSVLTVLYAANSADELRRSVNGFYDMLIMASRTLNSYGTF</sequence>
<dbReference type="STRING" id="44689.Q86HP6"/>
<dbReference type="GO" id="GO:0070525">
    <property type="term" value="P:tRNA threonylcarbamoyladenosine metabolic process"/>
    <property type="evidence" value="ECO:0000318"/>
    <property type="project" value="GO_Central"/>
</dbReference>
<dbReference type="Proteomes" id="UP000002195">
    <property type="component" value="Unassembled WGS sequence"/>
</dbReference>
<dbReference type="EMBL" id="AAFI02000012">
    <property type="protein sequence ID" value="EAL70138.1"/>
    <property type="molecule type" value="Genomic_DNA"/>
</dbReference>
<dbReference type="Gene3D" id="3.30.310.50">
    <property type="entry name" value="Alpha-D-phosphohexomutase, C-terminal domain"/>
    <property type="match status" value="1"/>
</dbReference>
<dbReference type="SMR" id="Q86HP6"/>
<accession>Q86HP6</accession>
<name>Q86HP6_DICDI</name>
<dbReference type="FunFam" id="3.30.310.50:FF:000036">
    <property type="entry name" value="Uncharacterized protein"/>
    <property type="match status" value="1"/>
</dbReference>
<dbReference type="GO" id="GO:0000408">
    <property type="term" value="C:EKC/KEOPS complex"/>
    <property type="evidence" value="ECO:0000318"/>
    <property type="project" value="GO_Central"/>
</dbReference>
<comment type="similarity">
    <text evidence="1">Belongs to the CTAG/PCC1 family.</text>
</comment>
<evidence type="ECO:0000313" key="4">
    <source>
        <dbReference type="Proteomes" id="UP000002195"/>
    </source>
</evidence>
<proteinExistence type="inferred from homology"/>
<dbReference type="Pfam" id="PF09341">
    <property type="entry name" value="Pcc1"/>
    <property type="match status" value="1"/>
</dbReference>
<dbReference type="PANTHER" id="PTHR31283">
    <property type="entry name" value="EKC/KEOPS COMPLEX SUBUNIT PCC1 FAMILY MEMBER"/>
    <property type="match status" value="1"/>
</dbReference>
<dbReference type="AlphaFoldDB" id="Q86HP6"/>
<protein>
    <submittedName>
        <fullName evidence="3">Uncharacterized protein</fullName>
    </submittedName>
</protein>
<dbReference type="InterPro" id="IPR015419">
    <property type="entry name" value="CTAG/Pcc1"/>
</dbReference>
<accession>Q556E7</accession>
<organism evidence="3 4">
    <name type="scientific">Dictyostelium discoideum</name>
    <name type="common">Social amoeba</name>
    <dbReference type="NCBI Taxonomy" id="44689"/>
    <lineage>
        <taxon>Eukaryota</taxon>
        <taxon>Amoebozoa</taxon>
        <taxon>Evosea</taxon>
        <taxon>Eumycetozoa</taxon>
        <taxon>Dictyostelia</taxon>
        <taxon>Dictyosteliales</taxon>
        <taxon>Dictyosteliaceae</taxon>
        <taxon>Dictyostelium</taxon>
    </lineage>
</organism>
<dbReference type="PaxDb" id="44689-DDB0167702"/>
<dbReference type="HOGENOM" id="CLU_2125742_0_0_1"/>
<comment type="caution">
    <text evidence="3">The sequence shown here is derived from an EMBL/GenBank/DDBJ whole genome shotgun (WGS) entry which is preliminary data.</text>
</comment>
<dbReference type="PANTHER" id="PTHR31283:SF5">
    <property type="entry name" value="EKC_KEOPS COMPLEX SUBUNIT LAGE3"/>
    <property type="match status" value="1"/>
</dbReference>
<gene>
    <name evidence="3" type="ORF">DDB_G0274491</name>
</gene>
<keyword evidence="4" id="KW-1185">Reference proteome</keyword>
<evidence type="ECO:0000313" key="3">
    <source>
        <dbReference type="EMBL" id="EAL70138.1"/>
    </source>
</evidence>
<feature type="compositionally biased region" description="Acidic residues" evidence="2">
    <location>
        <begin position="10"/>
        <end position="23"/>
    </location>
</feature>
<dbReference type="GeneID" id="8619555"/>
<dbReference type="RefSeq" id="XP_644125.1">
    <property type="nucleotide sequence ID" value="XM_639033.1"/>
</dbReference>
<reference evidence="3 4" key="1">
    <citation type="journal article" date="2005" name="Nature">
        <title>The genome of the social amoeba Dictyostelium discoideum.</title>
        <authorList>
            <consortium name="The Dictyostelium discoideum Sequencing Consortium"/>
            <person name="Eichinger L."/>
            <person name="Pachebat J.A."/>
            <person name="Glockner G."/>
            <person name="Rajandream M.A."/>
            <person name="Sucgang R."/>
            <person name="Berriman M."/>
            <person name="Song J."/>
            <person name="Olsen R."/>
            <person name="Szafranski K."/>
            <person name="Xu Q."/>
            <person name="Tunggal B."/>
            <person name="Kummerfeld S."/>
            <person name="Madera M."/>
            <person name="Konfortov B.A."/>
            <person name="Rivero F."/>
            <person name="Bankier A.T."/>
            <person name="Lehmann R."/>
            <person name="Hamlin N."/>
            <person name="Davies R."/>
            <person name="Gaudet P."/>
            <person name="Fey P."/>
            <person name="Pilcher K."/>
            <person name="Chen G."/>
            <person name="Saunders D."/>
            <person name="Sodergren E."/>
            <person name="Davis P."/>
            <person name="Kerhornou A."/>
            <person name="Nie X."/>
            <person name="Hall N."/>
            <person name="Anjard C."/>
            <person name="Hemphill L."/>
            <person name="Bason N."/>
            <person name="Farbrother P."/>
            <person name="Desany B."/>
            <person name="Just E."/>
            <person name="Morio T."/>
            <person name="Rost R."/>
            <person name="Churcher C."/>
            <person name="Cooper J."/>
            <person name="Haydock S."/>
            <person name="van Driessche N."/>
            <person name="Cronin A."/>
            <person name="Goodhead I."/>
            <person name="Muzny D."/>
            <person name="Mourier T."/>
            <person name="Pain A."/>
            <person name="Lu M."/>
            <person name="Harper D."/>
            <person name="Lindsay R."/>
            <person name="Hauser H."/>
            <person name="James K."/>
            <person name="Quiles M."/>
            <person name="Madan Babu M."/>
            <person name="Saito T."/>
            <person name="Buchrieser C."/>
            <person name="Wardroper A."/>
            <person name="Felder M."/>
            <person name="Thangavelu M."/>
            <person name="Johnson D."/>
            <person name="Knights A."/>
            <person name="Loulseged H."/>
            <person name="Mungall K."/>
            <person name="Oliver K."/>
            <person name="Price C."/>
            <person name="Quail M.A."/>
            <person name="Urushihara H."/>
            <person name="Hernandez J."/>
            <person name="Rabbinowitsch E."/>
            <person name="Steffen D."/>
            <person name="Sanders M."/>
            <person name="Ma J."/>
            <person name="Kohara Y."/>
            <person name="Sharp S."/>
            <person name="Simmonds M."/>
            <person name="Spiegler S."/>
            <person name="Tivey A."/>
            <person name="Sugano S."/>
            <person name="White B."/>
            <person name="Walker D."/>
            <person name="Woodward J."/>
            <person name="Winckler T."/>
            <person name="Tanaka Y."/>
            <person name="Shaulsky G."/>
            <person name="Schleicher M."/>
            <person name="Weinstock G."/>
            <person name="Rosenthal A."/>
            <person name="Cox E.C."/>
            <person name="Chisholm R.L."/>
            <person name="Gibbs R."/>
            <person name="Loomis W.F."/>
            <person name="Platzer M."/>
            <person name="Kay R.R."/>
            <person name="Williams J."/>
            <person name="Dear P.H."/>
            <person name="Noegel A.A."/>
            <person name="Barrell B."/>
            <person name="Kuspa A."/>
        </authorList>
    </citation>
    <scope>NUCLEOTIDE SEQUENCE [LARGE SCALE GENOMIC DNA]</scope>
    <source>
        <strain evidence="3 4">AX4</strain>
    </source>
</reference>